<dbReference type="Gene3D" id="2.30.40.10">
    <property type="entry name" value="Urease, subunit C, domain 1"/>
    <property type="match status" value="1"/>
</dbReference>
<evidence type="ECO:0000259" key="3">
    <source>
        <dbReference type="Pfam" id="PF07969"/>
    </source>
</evidence>
<sequence length="428" mass="44495">MSRLRITGGTIVDPAANLEQPSDLYVADGIVLAHGDAPDGFSADQVIDATGKLVAPGLVDIAARLREPGSTSKGGIISESQAAAAGGITTLLQPPDTQPITDTPSVVELIHSRCNEAAATRILPVGALTKGLKGEQLSEMAALRDAGCPALADGGRPLHNTLVLQRALDYAATFAIPVMLTPEDPYLAAGGATHEGAIANRLGLAGQSTATETAALGRLIAIAEERGVAIHVGRLSSARGAEMVAAAQQRGLPITADTAIHQLYLTEHDCAGYNSLAHTCPPARTTGDREVLRQLVSTGVIGCLCSDHQPHDPDAKAGTFDACEPGISSLDTFLALTLRLVDEGLLTLKQAFERITSGPAKALGLNVGSLQMGSPADICIIDPKLAWQIKPETMHSRGKNTPFANWELTGAATTTIVDGRVVYRRPSD</sequence>
<keyword evidence="2" id="KW-0665">Pyrimidine biosynthesis</keyword>
<evidence type="ECO:0000256" key="2">
    <source>
        <dbReference type="ARBA" id="ARBA00022975"/>
    </source>
</evidence>
<dbReference type="OrthoDB" id="5687299at2"/>
<dbReference type="Pfam" id="PF12890">
    <property type="entry name" value="DHOase"/>
    <property type="match status" value="1"/>
</dbReference>
<reference evidence="5" key="1">
    <citation type="submission" date="2016-02" db="EMBL/GenBank/DDBJ databases">
        <title>Halorhodospira halochloris DSM-1059 complete genome, version 2.</title>
        <authorList>
            <person name="Tsukatani Y."/>
        </authorList>
    </citation>
    <scope>NUCLEOTIDE SEQUENCE</scope>
    <source>
        <strain evidence="5">DSM 1059</strain>
    </source>
</reference>
<gene>
    <name evidence="5" type="primary">pyrC_2</name>
    <name evidence="5" type="ORF">HH1059_23490</name>
</gene>
<dbReference type="GO" id="GO:0004038">
    <property type="term" value="F:allantoinase activity"/>
    <property type="evidence" value="ECO:0007669"/>
    <property type="project" value="TreeGrafter"/>
</dbReference>
<protein>
    <submittedName>
        <fullName evidence="5">Dihydroorotase</fullName>
    </submittedName>
</protein>
<dbReference type="SUPFAM" id="SSF51338">
    <property type="entry name" value="Composite domain of metallo-dependent hydrolases"/>
    <property type="match status" value="1"/>
</dbReference>
<dbReference type="RefSeq" id="WP_096406244.1">
    <property type="nucleotide sequence ID" value="NZ_AP017372.2"/>
</dbReference>
<keyword evidence="1" id="KW-0862">Zinc</keyword>
<dbReference type="InterPro" id="IPR050138">
    <property type="entry name" value="DHOase/Allantoinase_Hydrolase"/>
</dbReference>
<dbReference type="GO" id="GO:0006145">
    <property type="term" value="P:purine nucleobase catabolic process"/>
    <property type="evidence" value="ECO:0007669"/>
    <property type="project" value="TreeGrafter"/>
</dbReference>
<feature type="domain" description="Amidohydrolase 3" evidence="3">
    <location>
        <begin position="293"/>
        <end position="423"/>
    </location>
</feature>
<dbReference type="SUPFAM" id="SSF51556">
    <property type="entry name" value="Metallo-dependent hydrolases"/>
    <property type="match status" value="1"/>
</dbReference>
<dbReference type="Proteomes" id="UP000218890">
    <property type="component" value="Chromosome"/>
</dbReference>
<dbReference type="NCBIfam" id="NF005791">
    <property type="entry name" value="PRK07627.1"/>
    <property type="match status" value="1"/>
</dbReference>
<dbReference type="InterPro" id="IPR013108">
    <property type="entry name" value="Amidohydro_3"/>
</dbReference>
<evidence type="ECO:0000313" key="5">
    <source>
        <dbReference type="EMBL" id="BAU56418.1"/>
    </source>
</evidence>
<dbReference type="EMBL" id="AP017372">
    <property type="protein sequence ID" value="BAU56418.1"/>
    <property type="molecule type" value="Genomic_DNA"/>
</dbReference>
<name>A0A0X8X7J1_HALHR</name>
<proteinExistence type="predicted"/>
<evidence type="ECO:0000259" key="4">
    <source>
        <dbReference type="Pfam" id="PF12890"/>
    </source>
</evidence>
<dbReference type="KEGG" id="hhk:HH1059_23490"/>
<dbReference type="PANTHER" id="PTHR43668">
    <property type="entry name" value="ALLANTOINASE"/>
    <property type="match status" value="1"/>
</dbReference>
<evidence type="ECO:0000256" key="1">
    <source>
        <dbReference type="ARBA" id="ARBA00022833"/>
    </source>
</evidence>
<dbReference type="GO" id="GO:0046872">
    <property type="term" value="F:metal ion binding"/>
    <property type="evidence" value="ECO:0007669"/>
    <property type="project" value="InterPro"/>
</dbReference>
<evidence type="ECO:0000313" key="6">
    <source>
        <dbReference type="Proteomes" id="UP000218890"/>
    </source>
</evidence>
<dbReference type="PANTHER" id="PTHR43668:SF2">
    <property type="entry name" value="ALLANTOINASE"/>
    <property type="match status" value="1"/>
</dbReference>
<dbReference type="Pfam" id="PF07969">
    <property type="entry name" value="Amidohydro_3"/>
    <property type="match status" value="1"/>
</dbReference>
<accession>A0A0X8X7J1</accession>
<dbReference type="InterPro" id="IPR024403">
    <property type="entry name" value="DHOase_cat"/>
</dbReference>
<keyword evidence="6" id="KW-1185">Reference proteome</keyword>
<dbReference type="NCBIfam" id="TIGR00857">
    <property type="entry name" value="pyrC_multi"/>
    <property type="match status" value="1"/>
</dbReference>
<dbReference type="AlphaFoldDB" id="A0A0X8X7J1"/>
<dbReference type="InterPro" id="IPR004722">
    <property type="entry name" value="DHOase"/>
</dbReference>
<dbReference type="GO" id="GO:0005737">
    <property type="term" value="C:cytoplasm"/>
    <property type="evidence" value="ECO:0007669"/>
    <property type="project" value="TreeGrafter"/>
</dbReference>
<dbReference type="Gene3D" id="3.20.20.140">
    <property type="entry name" value="Metal-dependent hydrolases"/>
    <property type="match status" value="1"/>
</dbReference>
<feature type="domain" description="Dihydroorotase catalytic" evidence="4">
    <location>
        <begin position="51"/>
        <end position="237"/>
    </location>
</feature>
<dbReference type="GO" id="GO:0006221">
    <property type="term" value="P:pyrimidine nucleotide biosynthetic process"/>
    <property type="evidence" value="ECO:0007669"/>
    <property type="project" value="UniProtKB-KW"/>
</dbReference>
<dbReference type="InterPro" id="IPR011059">
    <property type="entry name" value="Metal-dep_hydrolase_composite"/>
</dbReference>
<organism evidence="5 6">
    <name type="scientific">Halorhodospira halochloris</name>
    <name type="common">Ectothiorhodospira halochloris</name>
    <dbReference type="NCBI Taxonomy" id="1052"/>
    <lineage>
        <taxon>Bacteria</taxon>
        <taxon>Pseudomonadati</taxon>
        <taxon>Pseudomonadota</taxon>
        <taxon>Gammaproteobacteria</taxon>
        <taxon>Chromatiales</taxon>
        <taxon>Ectothiorhodospiraceae</taxon>
        <taxon>Halorhodospira</taxon>
    </lineage>
</organism>
<dbReference type="GO" id="GO:0004151">
    <property type="term" value="F:dihydroorotase activity"/>
    <property type="evidence" value="ECO:0007669"/>
    <property type="project" value="InterPro"/>
</dbReference>
<dbReference type="CDD" id="cd01317">
    <property type="entry name" value="DHOase_IIa"/>
    <property type="match status" value="1"/>
</dbReference>
<dbReference type="InterPro" id="IPR032466">
    <property type="entry name" value="Metal_Hydrolase"/>
</dbReference>